<dbReference type="PANTHER" id="PTHR33221">
    <property type="entry name" value="WINGED HELIX-TURN-HELIX TRANSCRIPTIONAL REGULATOR, RRF2 FAMILY"/>
    <property type="match status" value="1"/>
</dbReference>
<dbReference type="Pfam" id="PF02082">
    <property type="entry name" value="Rrf2"/>
    <property type="match status" value="1"/>
</dbReference>
<accession>A0ABW0JDC9</accession>
<evidence type="ECO:0000313" key="2">
    <source>
        <dbReference type="EMBL" id="MFC5431216.1"/>
    </source>
</evidence>
<keyword evidence="3" id="KW-1185">Reference proteome</keyword>
<organism evidence="2 3">
    <name type="scientific">Paraburkholderia denitrificans</name>
    <dbReference type="NCBI Taxonomy" id="694025"/>
    <lineage>
        <taxon>Bacteria</taxon>
        <taxon>Pseudomonadati</taxon>
        <taxon>Pseudomonadota</taxon>
        <taxon>Betaproteobacteria</taxon>
        <taxon>Burkholderiales</taxon>
        <taxon>Burkholderiaceae</taxon>
        <taxon>Paraburkholderia</taxon>
    </lineage>
</organism>
<dbReference type="Gene3D" id="1.10.10.10">
    <property type="entry name" value="Winged helix-like DNA-binding domain superfamily/Winged helix DNA-binding domain"/>
    <property type="match status" value="1"/>
</dbReference>
<sequence length="162" mass="17767">MRLTDFTDYSLRVLIYVAERNDELTTIQEISDALSIARGHVGKIVHTLARAGYLSTTRGRMGGLRLGRPANEITIGAVVRTTEPDFCIVECFNAGDNKCAITAACGLRGVLERALHVYMDVLDRYSLADISIEQGTLARLIACAPPVRPLVHCVHELTVIEN</sequence>
<dbReference type="NCBIfam" id="TIGR00738">
    <property type="entry name" value="rrf2_super"/>
    <property type="match status" value="1"/>
</dbReference>
<comment type="caution">
    <text evidence="2">The sequence shown here is derived from an EMBL/GenBank/DDBJ whole genome shotgun (WGS) entry which is preliminary data.</text>
</comment>
<keyword evidence="1" id="KW-0238">DNA-binding</keyword>
<dbReference type="InterPro" id="IPR036390">
    <property type="entry name" value="WH_DNA-bd_sf"/>
</dbReference>
<evidence type="ECO:0000313" key="3">
    <source>
        <dbReference type="Proteomes" id="UP001596103"/>
    </source>
</evidence>
<name>A0ABW0JDC9_9BURK</name>
<dbReference type="PANTHER" id="PTHR33221:SF4">
    <property type="entry name" value="HTH-TYPE TRANSCRIPTIONAL REPRESSOR NSRR"/>
    <property type="match status" value="1"/>
</dbReference>
<dbReference type="EMBL" id="JBHSMP010000030">
    <property type="protein sequence ID" value="MFC5431216.1"/>
    <property type="molecule type" value="Genomic_DNA"/>
</dbReference>
<dbReference type="PROSITE" id="PS51197">
    <property type="entry name" value="HTH_RRF2_2"/>
    <property type="match status" value="1"/>
</dbReference>
<dbReference type="Proteomes" id="UP001596103">
    <property type="component" value="Unassembled WGS sequence"/>
</dbReference>
<dbReference type="InterPro" id="IPR036388">
    <property type="entry name" value="WH-like_DNA-bd_sf"/>
</dbReference>
<protein>
    <submittedName>
        <fullName evidence="2">Rrf2 family transcriptional regulator</fullName>
    </submittedName>
</protein>
<dbReference type="InterPro" id="IPR000944">
    <property type="entry name" value="Tscrpt_reg_Rrf2"/>
</dbReference>
<dbReference type="SUPFAM" id="SSF46785">
    <property type="entry name" value="Winged helix' DNA-binding domain"/>
    <property type="match status" value="1"/>
</dbReference>
<dbReference type="RefSeq" id="WP_377714309.1">
    <property type="nucleotide sequence ID" value="NZ_JBHSMP010000030.1"/>
</dbReference>
<gene>
    <name evidence="2" type="ORF">ACFPTO_20780</name>
</gene>
<reference evidence="3" key="1">
    <citation type="journal article" date="2019" name="Int. J. Syst. Evol. Microbiol.">
        <title>The Global Catalogue of Microorganisms (GCM) 10K type strain sequencing project: providing services to taxonomists for standard genome sequencing and annotation.</title>
        <authorList>
            <consortium name="The Broad Institute Genomics Platform"/>
            <consortium name="The Broad Institute Genome Sequencing Center for Infectious Disease"/>
            <person name="Wu L."/>
            <person name="Ma J."/>
        </authorList>
    </citation>
    <scope>NUCLEOTIDE SEQUENCE [LARGE SCALE GENOMIC DNA]</scope>
    <source>
        <strain evidence="3">CCUG 56042</strain>
    </source>
</reference>
<evidence type="ECO:0000256" key="1">
    <source>
        <dbReference type="ARBA" id="ARBA00023125"/>
    </source>
</evidence>
<proteinExistence type="predicted"/>